<name>A0A2U3EFM3_PURLI</name>
<comment type="caution">
    <text evidence="1">The sequence shown here is derived from an EMBL/GenBank/DDBJ whole genome shotgun (WGS) entry which is preliminary data.</text>
</comment>
<accession>A0A2U3EFM3</accession>
<sequence length="310" mass="33914">MILFSSTAKGVQLVNVTSSPQLKPTPITNMLLPAFTAALLGASSVAGWGTIVAQTYTGKQCTGRIHELYHDEKCAPYDPDAASILMYGNAKCYVYGAGGCEGDYKEVDSSKGCHSMKEYWGTNSMYCVLTEQNLTMETVLKENPVRRSRHETARVVCIAQRRADGRAALRVPNLPLHHVARASTSGMTRLSTAYVWGGPYVPAEASIAECIAYPKPRPDLKMRLSVITAILLSASCHADEEAIVSRPFHALLFKPKRTDFSDNSRQGSFHPDGGCFLSSAFYIWANRCGNTGLARYSDDMHLEETGVINM</sequence>
<dbReference type="Proteomes" id="UP000245956">
    <property type="component" value="Unassembled WGS sequence"/>
</dbReference>
<protein>
    <submittedName>
        <fullName evidence="1">Uncharacterized protein</fullName>
    </submittedName>
</protein>
<proteinExistence type="predicted"/>
<reference evidence="1 2" key="1">
    <citation type="journal article" date="2016" name="Front. Microbiol.">
        <title>Genome and transcriptome sequences reveal the specific parasitism of the nematophagous Purpureocillium lilacinum 36-1.</title>
        <authorList>
            <person name="Xie J."/>
            <person name="Li S."/>
            <person name="Mo C."/>
            <person name="Xiao X."/>
            <person name="Peng D."/>
            <person name="Wang G."/>
            <person name="Xiao Y."/>
        </authorList>
    </citation>
    <scope>NUCLEOTIDE SEQUENCE [LARGE SCALE GENOMIC DNA]</scope>
    <source>
        <strain evidence="1 2">36-1</strain>
    </source>
</reference>
<dbReference type="AlphaFoldDB" id="A0A2U3EFM3"/>
<evidence type="ECO:0000313" key="2">
    <source>
        <dbReference type="Proteomes" id="UP000245956"/>
    </source>
</evidence>
<evidence type="ECO:0000313" key="1">
    <source>
        <dbReference type="EMBL" id="PWI73316.1"/>
    </source>
</evidence>
<gene>
    <name evidence="1" type="ORF">PCL_10331</name>
</gene>
<organism evidence="1 2">
    <name type="scientific">Purpureocillium lilacinum</name>
    <name type="common">Paecilomyces lilacinus</name>
    <dbReference type="NCBI Taxonomy" id="33203"/>
    <lineage>
        <taxon>Eukaryota</taxon>
        <taxon>Fungi</taxon>
        <taxon>Dikarya</taxon>
        <taxon>Ascomycota</taxon>
        <taxon>Pezizomycotina</taxon>
        <taxon>Sordariomycetes</taxon>
        <taxon>Hypocreomycetidae</taxon>
        <taxon>Hypocreales</taxon>
        <taxon>Ophiocordycipitaceae</taxon>
        <taxon>Purpureocillium</taxon>
    </lineage>
</organism>
<dbReference type="EMBL" id="LCWV01000005">
    <property type="protein sequence ID" value="PWI73316.1"/>
    <property type="molecule type" value="Genomic_DNA"/>
</dbReference>